<keyword evidence="12" id="KW-1185">Reference proteome</keyword>
<dbReference type="PROSITE" id="PS50914">
    <property type="entry name" value="BON"/>
    <property type="match status" value="1"/>
</dbReference>
<evidence type="ECO:0000256" key="7">
    <source>
        <dbReference type="RuleBase" id="RU369025"/>
    </source>
</evidence>
<keyword evidence="6 7" id="KW-0472">Membrane</keyword>
<evidence type="ECO:0000256" key="8">
    <source>
        <dbReference type="SAM" id="MobiDB-lite"/>
    </source>
</evidence>
<feature type="compositionally biased region" description="Basic and acidic residues" evidence="8">
    <location>
        <begin position="414"/>
        <end position="433"/>
    </location>
</feature>
<proteinExistence type="inferred from homology"/>
<evidence type="ECO:0000256" key="5">
    <source>
        <dbReference type="ARBA" id="ARBA00022989"/>
    </source>
</evidence>
<evidence type="ECO:0000259" key="10">
    <source>
        <dbReference type="PROSITE" id="PS50914"/>
    </source>
</evidence>
<gene>
    <name evidence="11" type="ORF">F3S47_02135</name>
</gene>
<evidence type="ECO:0000256" key="3">
    <source>
        <dbReference type="ARBA" id="ARBA00022475"/>
    </source>
</evidence>
<comment type="caution">
    <text evidence="7">Lacks conserved residue(s) required for the propagation of feature annotation.</text>
</comment>
<dbReference type="AlphaFoldDB" id="A0A5J5GNW7"/>
<feature type="transmembrane region" description="Helical" evidence="7">
    <location>
        <begin position="122"/>
        <end position="147"/>
    </location>
</feature>
<dbReference type="Pfam" id="PF04972">
    <property type="entry name" value="BON"/>
    <property type="match status" value="1"/>
</dbReference>
<evidence type="ECO:0000256" key="6">
    <source>
        <dbReference type="ARBA" id="ARBA00023136"/>
    </source>
</evidence>
<keyword evidence="5 7" id="KW-1133">Transmembrane helix</keyword>
<dbReference type="Pfam" id="PF21082">
    <property type="entry name" value="MS_channel_3rd"/>
    <property type="match status" value="1"/>
</dbReference>
<comment type="similarity">
    <text evidence="2 7">Belongs to the MscS (TC 1.A.23) family.</text>
</comment>
<keyword evidence="7" id="KW-0407">Ion channel</keyword>
<dbReference type="InterPro" id="IPR006685">
    <property type="entry name" value="MscS_channel_2nd"/>
</dbReference>
<evidence type="ECO:0000256" key="1">
    <source>
        <dbReference type="ARBA" id="ARBA00004651"/>
    </source>
</evidence>
<keyword evidence="7" id="KW-0406">Ion transport</keyword>
<dbReference type="RefSeq" id="WP_150443560.1">
    <property type="nucleotide sequence ID" value="NZ_VYQE01000001.1"/>
</dbReference>
<dbReference type="PANTHER" id="PTHR30221:SF1">
    <property type="entry name" value="SMALL-CONDUCTANCE MECHANOSENSITIVE CHANNEL"/>
    <property type="match status" value="1"/>
</dbReference>
<evidence type="ECO:0000313" key="12">
    <source>
        <dbReference type="Proteomes" id="UP000326554"/>
    </source>
</evidence>
<dbReference type="GO" id="GO:0008381">
    <property type="term" value="F:mechanosensitive monoatomic ion channel activity"/>
    <property type="evidence" value="ECO:0007669"/>
    <property type="project" value="InterPro"/>
</dbReference>
<feature type="transmembrane region" description="Helical" evidence="7">
    <location>
        <begin position="192"/>
        <end position="210"/>
    </location>
</feature>
<feature type="chain" id="PRO_5023896855" description="Small-conductance mechanosensitive channel" evidence="9">
    <location>
        <begin position="20"/>
        <end position="433"/>
    </location>
</feature>
<dbReference type="GO" id="GO:0005886">
    <property type="term" value="C:plasma membrane"/>
    <property type="evidence" value="ECO:0007669"/>
    <property type="project" value="UniProtKB-SubCell"/>
</dbReference>
<comment type="caution">
    <text evidence="11">The sequence shown here is derived from an EMBL/GenBank/DDBJ whole genome shotgun (WGS) entry which is preliminary data.</text>
</comment>
<dbReference type="InterPro" id="IPR011066">
    <property type="entry name" value="MscS_channel_C_sf"/>
</dbReference>
<feature type="signal peptide" evidence="9">
    <location>
        <begin position="1"/>
        <end position="19"/>
    </location>
</feature>
<dbReference type="Gene3D" id="3.30.70.100">
    <property type="match status" value="1"/>
</dbReference>
<comment type="subcellular location">
    <subcellularLocation>
        <location evidence="7">Cell inner membrane</location>
        <topology evidence="7">Multi-pass membrane protein</topology>
    </subcellularLocation>
    <subcellularLocation>
        <location evidence="1">Cell membrane</location>
        <topology evidence="1">Multi-pass membrane protein</topology>
    </subcellularLocation>
</comment>
<keyword evidence="4 7" id="KW-0812">Transmembrane</keyword>
<feature type="transmembrane region" description="Helical" evidence="7">
    <location>
        <begin position="168"/>
        <end position="186"/>
    </location>
</feature>
<evidence type="ECO:0000256" key="2">
    <source>
        <dbReference type="ARBA" id="ARBA00008017"/>
    </source>
</evidence>
<dbReference type="InterPro" id="IPR010920">
    <property type="entry name" value="LSM_dom_sf"/>
</dbReference>
<dbReference type="Gene3D" id="3.30.1340.30">
    <property type="match status" value="1"/>
</dbReference>
<dbReference type="EMBL" id="VYQE01000001">
    <property type="protein sequence ID" value="KAA9010076.1"/>
    <property type="molecule type" value="Genomic_DNA"/>
</dbReference>
<dbReference type="InterPro" id="IPR045275">
    <property type="entry name" value="MscS_archaea/bacteria_type"/>
</dbReference>
<protein>
    <recommendedName>
        <fullName evidence="7">Small-conductance mechanosensitive channel</fullName>
    </recommendedName>
</protein>
<evidence type="ECO:0000256" key="4">
    <source>
        <dbReference type="ARBA" id="ARBA00022692"/>
    </source>
</evidence>
<dbReference type="Proteomes" id="UP000326554">
    <property type="component" value="Unassembled WGS sequence"/>
</dbReference>
<dbReference type="Gene3D" id="2.30.30.60">
    <property type="match status" value="1"/>
</dbReference>
<dbReference type="InterPro" id="IPR007055">
    <property type="entry name" value="BON_dom"/>
</dbReference>
<feature type="region of interest" description="Disordered" evidence="8">
    <location>
        <begin position="410"/>
        <end position="433"/>
    </location>
</feature>
<evidence type="ECO:0000313" key="11">
    <source>
        <dbReference type="EMBL" id="KAA9010076.1"/>
    </source>
</evidence>
<dbReference type="InterPro" id="IPR049278">
    <property type="entry name" value="MS_channel_C"/>
</dbReference>
<dbReference type="PANTHER" id="PTHR30221">
    <property type="entry name" value="SMALL-CONDUCTANCE MECHANOSENSITIVE CHANNEL"/>
    <property type="match status" value="1"/>
</dbReference>
<comment type="function">
    <text evidence="7">Mechanosensitive channel that participates in the regulation of osmotic pressure changes within the cell, opening in response to stretch forces in the membrane lipid bilayer, without the need for other proteins. Contributes to normal resistance to hypoosmotic shock. Forms an ion channel of 1.0 nanosiemens conductance with a slight preference for anions.</text>
</comment>
<keyword evidence="9" id="KW-0732">Signal</keyword>
<accession>A0A5J5GNW7</accession>
<keyword evidence="3" id="KW-1003">Cell membrane</keyword>
<sequence>MSLLRLLIVLLLLAPPLGAQDTGPDGPIAAVSDGVTDAAVERRIREILAELGGYEDVTVSVAEGIVTLQGTTTSAPEVTSLGELAQRVEGVVAVKNEVTETADIARRLNPAMDRFRTRVESVLIALPLVLIAAAIFAVIVGIGFALARLRRPWDRIAPNAFIADVYRAVIRVVFVIVGLVVALDVLNATALLSTILGAAGIIGLAVGFAVRDTVENFIASIMLSIRQPFGPNDVVEINGDQGKVIRLTSRATILLNFDGNQIRIPNATVFKSRIVNFSANPEMRFMLTIGVDLMSDLAEAKRLALQTVQGLPFTLESPAPMVWLGEITDSGVEVVATGWIDQRENSLLLARSEALRQVKRAFAAAGIEMPNTTYTIVQAGESAPAAPAPSAESEPATLDAVAETASEDLDAIVDAERNQRTSRDLLREDARKE</sequence>
<feature type="domain" description="BON" evidence="10">
    <location>
        <begin position="36"/>
        <end position="102"/>
    </location>
</feature>
<dbReference type="SUPFAM" id="SSF82689">
    <property type="entry name" value="Mechanosensitive channel protein MscS (YggB), C-terminal domain"/>
    <property type="match status" value="1"/>
</dbReference>
<evidence type="ECO:0000256" key="9">
    <source>
        <dbReference type="SAM" id="SignalP"/>
    </source>
</evidence>
<dbReference type="Pfam" id="PF00924">
    <property type="entry name" value="MS_channel_2nd"/>
    <property type="match status" value="1"/>
</dbReference>
<dbReference type="Gene3D" id="1.10.287.1260">
    <property type="match status" value="1"/>
</dbReference>
<name>A0A5J5GNW7_9RHOB</name>
<comment type="subunit">
    <text evidence="7">Homoheptamer.</text>
</comment>
<organism evidence="11 12">
    <name type="scientific">Histidinibacterium aquaticum</name>
    <dbReference type="NCBI Taxonomy" id="2613962"/>
    <lineage>
        <taxon>Bacteria</taxon>
        <taxon>Pseudomonadati</taxon>
        <taxon>Pseudomonadota</taxon>
        <taxon>Alphaproteobacteria</taxon>
        <taxon>Rhodobacterales</taxon>
        <taxon>Paracoccaceae</taxon>
        <taxon>Histidinibacterium</taxon>
    </lineage>
</organism>
<reference evidence="11 12" key="1">
    <citation type="submission" date="2019-09" db="EMBL/GenBank/DDBJ databases">
        <authorList>
            <person name="Park J.-S."/>
            <person name="Choi H.-J."/>
        </authorList>
    </citation>
    <scope>NUCLEOTIDE SEQUENCE [LARGE SCALE GENOMIC DNA]</scope>
    <source>
        <strain evidence="11 12">176SS1-4</strain>
    </source>
</reference>
<keyword evidence="7" id="KW-0997">Cell inner membrane</keyword>
<dbReference type="InterPro" id="IPR023408">
    <property type="entry name" value="MscS_beta-dom_sf"/>
</dbReference>
<keyword evidence="7" id="KW-0813">Transport</keyword>
<dbReference type="SUPFAM" id="SSF50182">
    <property type="entry name" value="Sm-like ribonucleoproteins"/>
    <property type="match status" value="1"/>
</dbReference>